<evidence type="ECO:0000313" key="1">
    <source>
        <dbReference type="EMBL" id="MCW3474102.1"/>
    </source>
</evidence>
<comment type="caution">
    <text evidence="1">The sequence shown here is derived from an EMBL/GenBank/DDBJ whole genome shotgun (WGS) entry which is preliminary data.</text>
</comment>
<proteinExistence type="predicted"/>
<name>A0AA41YRC5_9PROT</name>
<reference evidence="1" key="1">
    <citation type="submission" date="2022-09" db="EMBL/GenBank/DDBJ databases">
        <title>Rhodovastum sp. nov. RN2-1 isolated from soil in Seongnam, South Korea.</title>
        <authorList>
            <person name="Le N.T."/>
        </authorList>
    </citation>
    <scope>NUCLEOTIDE SEQUENCE</scope>
    <source>
        <strain evidence="1">RN2-1</strain>
    </source>
</reference>
<sequence length="112" mass="12346">MDLSSATSAVILSFPPPARPTNRFTARDRIEVLRWADSAREEGYTRVALDNSAQEDEPELGDFLLVYRRDALWASWGVGCCDGGFIVWRPADGTTTGWYPCLKKALAAIPPA</sequence>
<dbReference type="Proteomes" id="UP001165679">
    <property type="component" value="Unassembled WGS sequence"/>
</dbReference>
<reference evidence="1" key="2">
    <citation type="submission" date="2022-10" db="EMBL/GenBank/DDBJ databases">
        <authorList>
            <person name="Trinh H.N."/>
        </authorList>
    </citation>
    <scope>NUCLEOTIDE SEQUENCE</scope>
    <source>
        <strain evidence="1">RN2-1</strain>
    </source>
</reference>
<evidence type="ECO:0000313" key="2">
    <source>
        <dbReference type="Proteomes" id="UP001165679"/>
    </source>
</evidence>
<keyword evidence="2" id="KW-1185">Reference proteome</keyword>
<accession>A0AA41YRC5</accession>
<dbReference type="RefSeq" id="WP_264712722.1">
    <property type="nucleotide sequence ID" value="NZ_JAPDNT010000002.1"/>
</dbReference>
<protein>
    <submittedName>
        <fullName evidence="1">Uncharacterized protein</fullName>
    </submittedName>
</protein>
<gene>
    <name evidence="1" type="ORF">OL599_05875</name>
</gene>
<organism evidence="1 2">
    <name type="scientific">Limobrevibacterium gyesilva</name>
    <dbReference type="NCBI Taxonomy" id="2991712"/>
    <lineage>
        <taxon>Bacteria</taxon>
        <taxon>Pseudomonadati</taxon>
        <taxon>Pseudomonadota</taxon>
        <taxon>Alphaproteobacteria</taxon>
        <taxon>Acetobacterales</taxon>
        <taxon>Acetobacteraceae</taxon>
        <taxon>Limobrevibacterium</taxon>
    </lineage>
</organism>
<dbReference type="EMBL" id="JAPDNT010000002">
    <property type="protein sequence ID" value="MCW3474102.1"/>
    <property type="molecule type" value="Genomic_DNA"/>
</dbReference>
<dbReference type="AlphaFoldDB" id="A0AA41YRC5"/>